<evidence type="ECO:0000256" key="5">
    <source>
        <dbReference type="ARBA" id="ARBA00022692"/>
    </source>
</evidence>
<dbReference type="FunFam" id="3.30.200.20:FF:000162">
    <property type="entry name" value="Adenine nucleotide alpha hydrolase-like domain kinase"/>
    <property type="match status" value="1"/>
</dbReference>
<dbReference type="InterPro" id="IPR047117">
    <property type="entry name" value="PERK1-13-like"/>
</dbReference>
<dbReference type="AlphaFoldDB" id="A0A7I8KMY8"/>
<dbReference type="SUPFAM" id="SSF56112">
    <property type="entry name" value="Protein kinase-like (PK-like)"/>
    <property type="match status" value="1"/>
</dbReference>
<gene>
    <name evidence="16" type="ORF">SI8410_06009113</name>
</gene>
<feature type="domain" description="Protein kinase" evidence="15">
    <location>
        <begin position="88"/>
        <end position="358"/>
    </location>
</feature>
<comment type="catalytic activity">
    <reaction evidence="11">
        <text>L-seryl-[protein] + ATP = O-phospho-L-seryl-[protein] + ADP + H(+)</text>
        <dbReference type="Rhea" id="RHEA:17989"/>
        <dbReference type="Rhea" id="RHEA-COMP:9863"/>
        <dbReference type="Rhea" id="RHEA-COMP:11604"/>
        <dbReference type="ChEBI" id="CHEBI:15378"/>
        <dbReference type="ChEBI" id="CHEBI:29999"/>
        <dbReference type="ChEBI" id="CHEBI:30616"/>
        <dbReference type="ChEBI" id="CHEBI:83421"/>
        <dbReference type="ChEBI" id="CHEBI:456216"/>
        <dbReference type="EC" id="2.7.11.1"/>
    </reaction>
</comment>
<evidence type="ECO:0000256" key="14">
    <source>
        <dbReference type="SAM" id="Phobius"/>
    </source>
</evidence>
<feature type="binding site" evidence="12">
    <location>
        <position position="117"/>
    </location>
    <ligand>
        <name>ATP</name>
        <dbReference type="ChEBI" id="CHEBI:30616"/>
    </ligand>
</feature>
<keyword evidence="6 12" id="KW-0547">Nucleotide-binding</keyword>
<evidence type="ECO:0000313" key="17">
    <source>
        <dbReference type="Proteomes" id="UP000663760"/>
    </source>
</evidence>
<dbReference type="InterPro" id="IPR011009">
    <property type="entry name" value="Kinase-like_dom_sf"/>
</dbReference>
<dbReference type="GO" id="GO:0005524">
    <property type="term" value="F:ATP binding"/>
    <property type="evidence" value="ECO:0007669"/>
    <property type="project" value="UniProtKB-UniRule"/>
</dbReference>
<feature type="region of interest" description="Disordered" evidence="13">
    <location>
        <begin position="37"/>
        <end position="57"/>
    </location>
</feature>
<dbReference type="InterPro" id="IPR017441">
    <property type="entry name" value="Protein_kinase_ATP_BS"/>
</dbReference>
<dbReference type="PROSITE" id="PS00107">
    <property type="entry name" value="PROTEIN_KINASE_ATP"/>
    <property type="match status" value="1"/>
</dbReference>
<evidence type="ECO:0000256" key="3">
    <source>
        <dbReference type="ARBA" id="ARBA00022527"/>
    </source>
</evidence>
<dbReference type="InterPro" id="IPR000719">
    <property type="entry name" value="Prot_kinase_dom"/>
</dbReference>
<evidence type="ECO:0000256" key="9">
    <source>
        <dbReference type="ARBA" id="ARBA00023136"/>
    </source>
</evidence>
<evidence type="ECO:0000256" key="12">
    <source>
        <dbReference type="PROSITE-ProRule" id="PRU10141"/>
    </source>
</evidence>
<keyword evidence="5 14" id="KW-0812">Transmembrane</keyword>
<accession>A0A7I8KMY8</accession>
<evidence type="ECO:0000256" key="6">
    <source>
        <dbReference type="ARBA" id="ARBA00022741"/>
    </source>
</evidence>
<protein>
    <recommendedName>
        <fullName evidence="2">non-specific serine/threonine protein kinase</fullName>
        <ecNumber evidence="2">2.7.11.1</ecNumber>
    </recommendedName>
</protein>
<dbReference type="PROSITE" id="PS50011">
    <property type="entry name" value="PROTEIN_KINASE_DOM"/>
    <property type="match status" value="1"/>
</dbReference>
<comment type="catalytic activity">
    <reaction evidence="10">
        <text>L-threonyl-[protein] + ATP = O-phospho-L-threonyl-[protein] + ADP + H(+)</text>
        <dbReference type="Rhea" id="RHEA:46608"/>
        <dbReference type="Rhea" id="RHEA-COMP:11060"/>
        <dbReference type="Rhea" id="RHEA-COMP:11605"/>
        <dbReference type="ChEBI" id="CHEBI:15378"/>
        <dbReference type="ChEBI" id="CHEBI:30013"/>
        <dbReference type="ChEBI" id="CHEBI:30616"/>
        <dbReference type="ChEBI" id="CHEBI:61977"/>
        <dbReference type="ChEBI" id="CHEBI:456216"/>
        <dbReference type="EC" id="2.7.11.1"/>
    </reaction>
</comment>
<organism evidence="16 17">
    <name type="scientific">Spirodela intermedia</name>
    <name type="common">Intermediate duckweed</name>
    <dbReference type="NCBI Taxonomy" id="51605"/>
    <lineage>
        <taxon>Eukaryota</taxon>
        <taxon>Viridiplantae</taxon>
        <taxon>Streptophyta</taxon>
        <taxon>Embryophyta</taxon>
        <taxon>Tracheophyta</taxon>
        <taxon>Spermatophyta</taxon>
        <taxon>Magnoliopsida</taxon>
        <taxon>Liliopsida</taxon>
        <taxon>Araceae</taxon>
        <taxon>Lemnoideae</taxon>
        <taxon>Spirodela</taxon>
    </lineage>
</organism>
<keyword evidence="7 12" id="KW-0067">ATP-binding</keyword>
<dbReference type="FunFam" id="1.10.510.10:FF:000430">
    <property type="entry name" value="Protein kinase superfamily protein"/>
    <property type="match status" value="1"/>
</dbReference>
<evidence type="ECO:0000256" key="13">
    <source>
        <dbReference type="SAM" id="MobiDB-lite"/>
    </source>
</evidence>
<name>A0A7I8KMY8_SPIIN</name>
<dbReference type="InterPro" id="IPR001245">
    <property type="entry name" value="Ser-Thr/Tyr_kinase_cat_dom"/>
</dbReference>
<evidence type="ECO:0000256" key="8">
    <source>
        <dbReference type="ARBA" id="ARBA00022989"/>
    </source>
</evidence>
<feature type="transmembrane region" description="Helical" evidence="14">
    <location>
        <begin position="6"/>
        <end position="30"/>
    </location>
</feature>
<dbReference type="Gene3D" id="3.30.200.20">
    <property type="entry name" value="Phosphorylase Kinase, domain 1"/>
    <property type="match status" value="1"/>
</dbReference>
<dbReference type="Proteomes" id="UP000663760">
    <property type="component" value="Chromosome 6"/>
</dbReference>
<evidence type="ECO:0000256" key="7">
    <source>
        <dbReference type="ARBA" id="ARBA00022840"/>
    </source>
</evidence>
<keyword evidence="17" id="KW-1185">Reference proteome</keyword>
<proteinExistence type="predicted"/>
<keyword evidence="4" id="KW-0808">Transferase</keyword>
<evidence type="ECO:0000313" key="16">
    <source>
        <dbReference type="EMBL" id="CAA7398448.1"/>
    </source>
</evidence>
<dbReference type="GO" id="GO:0005886">
    <property type="term" value="C:plasma membrane"/>
    <property type="evidence" value="ECO:0007669"/>
    <property type="project" value="UniProtKB-SubCell"/>
</dbReference>
<reference evidence="16" key="1">
    <citation type="submission" date="2020-02" db="EMBL/GenBank/DDBJ databases">
        <authorList>
            <person name="Scholz U."/>
            <person name="Mascher M."/>
            <person name="Fiebig A."/>
        </authorList>
    </citation>
    <scope>NUCLEOTIDE SEQUENCE</scope>
</reference>
<evidence type="ECO:0000256" key="10">
    <source>
        <dbReference type="ARBA" id="ARBA00047899"/>
    </source>
</evidence>
<dbReference type="GO" id="GO:0004674">
    <property type="term" value="F:protein serine/threonine kinase activity"/>
    <property type="evidence" value="ECO:0007669"/>
    <property type="project" value="UniProtKB-KW"/>
</dbReference>
<evidence type="ECO:0000256" key="1">
    <source>
        <dbReference type="ARBA" id="ARBA00004162"/>
    </source>
</evidence>
<dbReference type="EC" id="2.7.11.1" evidence="2"/>
<dbReference type="Gene3D" id="1.10.510.10">
    <property type="entry name" value="Transferase(Phosphotransferase) domain 1"/>
    <property type="match status" value="1"/>
</dbReference>
<evidence type="ECO:0000256" key="2">
    <source>
        <dbReference type="ARBA" id="ARBA00012513"/>
    </source>
</evidence>
<keyword evidence="9 14" id="KW-0472">Membrane</keyword>
<evidence type="ECO:0000256" key="11">
    <source>
        <dbReference type="ARBA" id="ARBA00048679"/>
    </source>
</evidence>
<evidence type="ECO:0000256" key="4">
    <source>
        <dbReference type="ARBA" id="ARBA00022679"/>
    </source>
</evidence>
<keyword evidence="8 14" id="KW-1133">Transmembrane helix</keyword>
<dbReference type="PANTHER" id="PTHR47982:SF54">
    <property type="entry name" value="PROTEIN KINASE SUPERFAMILY PROTEIN"/>
    <property type="match status" value="1"/>
</dbReference>
<comment type="subcellular location">
    <subcellularLocation>
        <location evidence="1">Cell membrane</location>
        <topology evidence="1">Single-pass membrane protein</topology>
    </subcellularLocation>
</comment>
<sequence>MSTSLVAILGGSAGLVLLAVAIGLVWLYLLRHENASNKNSDTGSSDPPPPAEWNRVGRASSTGCEALTDPQGARRFSLEELEKATKSFSKANLVGEGSFGSVYKGLLADGIIVAIKKRSRVSRKECEFVEEIQHLSEIWHRNLVTLIGHCFERGLQLLVYEYVPNGSVTNHLYDHGHEQKAQLEFKQRLSIALGAAKGLCHLHGLVPPLVHKNFKTSNVLVDENFIAKVADAGIIDLLRETGCGSPQILGSNVFQDPEVGDSAQLSEMDDVYSFGVFILELIMGREISSLSFLESNEGLTKWDGLKLNSSELIDRRLGNSFTSEGMKWLIELALRCLDSPGVRRPKMDAVVSELERILETEMTLTMVMGDGTTTVTLGSQLFTSS</sequence>
<dbReference type="PANTHER" id="PTHR47982">
    <property type="entry name" value="PROLINE-RICH RECEPTOR-LIKE PROTEIN KINASE PERK4"/>
    <property type="match status" value="1"/>
</dbReference>
<dbReference type="Pfam" id="PF07714">
    <property type="entry name" value="PK_Tyr_Ser-Thr"/>
    <property type="match status" value="1"/>
</dbReference>
<keyword evidence="3" id="KW-0418">Kinase</keyword>
<dbReference type="OrthoDB" id="4062651at2759"/>
<dbReference type="EMBL" id="LR746269">
    <property type="protein sequence ID" value="CAA7398448.1"/>
    <property type="molecule type" value="Genomic_DNA"/>
</dbReference>
<keyword evidence="3" id="KW-0723">Serine/threonine-protein kinase</keyword>
<evidence type="ECO:0000259" key="15">
    <source>
        <dbReference type="PROSITE" id="PS50011"/>
    </source>
</evidence>